<dbReference type="Proteomes" id="UP000570166">
    <property type="component" value="Unassembled WGS sequence"/>
</dbReference>
<reference evidence="1 2" key="1">
    <citation type="submission" date="2020-07" db="EMBL/GenBank/DDBJ databases">
        <authorList>
            <person name="Sun Q."/>
        </authorList>
    </citation>
    <scope>NUCLEOTIDE SEQUENCE [LARGE SCALE GENOMIC DNA]</scope>
    <source>
        <strain evidence="1 2">CGMCC 1.13654</strain>
    </source>
</reference>
<proteinExistence type="predicted"/>
<evidence type="ECO:0000313" key="2">
    <source>
        <dbReference type="Proteomes" id="UP000570166"/>
    </source>
</evidence>
<dbReference type="RefSeq" id="WP_160366198.1">
    <property type="nucleotide sequence ID" value="NZ_JACEIB010000023.1"/>
</dbReference>
<dbReference type="EMBL" id="JACEIB010000023">
    <property type="protein sequence ID" value="MBA2935148.1"/>
    <property type="molecule type" value="Genomic_DNA"/>
</dbReference>
<accession>A0A838LCD6</accession>
<gene>
    <name evidence="1" type="ORF">HZF05_13745</name>
</gene>
<evidence type="ECO:0000313" key="1">
    <source>
        <dbReference type="EMBL" id="MBA2935148.1"/>
    </source>
</evidence>
<organism evidence="1 2">
    <name type="scientific">Sphingomonas chungangi</name>
    <dbReference type="NCBI Taxonomy" id="2683589"/>
    <lineage>
        <taxon>Bacteria</taxon>
        <taxon>Pseudomonadati</taxon>
        <taxon>Pseudomonadota</taxon>
        <taxon>Alphaproteobacteria</taxon>
        <taxon>Sphingomonadales</taxon>
        <taxon>Sphingomonadaceae</taxon>
        <taxon>Sphingomonas</taxon>
    </lineage>
</organism>
<dbReference type="AlphaFoldDB" id="A0A838LCD6"/>
<name>A0A838LCD6_9SPHN</name>
<protein>
    <submittedName>
        <fullName evidence="1">Uncharacterized protein</fullName>
    </submittedName>
</protein>
<keyword evidence="2" id="KW-1185">Reference proteome</keyword>
<comment type="caution">
    <text evidence="1">The sequence shown here is derived from an EMBL/GenBank/DDBJ whole genome shotgun (WGS) entry which is preliminary data.</text>
</comment>
<sequence length="159" mass="17261">MTDRIGTMSASVTALMRLLEGADGWEGRTARILYNAFTGHDGPLIESCCQAVTANGYDGILAFFDPARPQAGPVRIGVIIMESAMIKVQMGRLWLAPHGDRAVLVPWGVGKRHGHYAVEDGRIVQRVGWPAETLERGIHRAEARLAEVAVGYLDVEPAL</sequence>